<evidence type="ECO:0000313" key="2">
    <source>
        <dbReference type="EMBL" id="SCZ24878.1"/>
    </source>
</evidence>
<dbReference type="EMBL" id="FMVW01000001">
    <property type="protein sequence ID" value="SCZ24878.1"/>
    <property type="molecule type" value="Genomic_DNA"/>
</dbReference>
<name>A0A1G5MJY2_AFIMA</name>
<dbReference type="RefSeq" id="WP_139163677.1">
    <property type="nucleotide sequence ID" value="NZ_FMVW01000001.1"/>
</dbReference>
<reference evidence="2 3" key="1">
    <citation type="submission" date="2016-10" db="EMBL/GenBank/DDBJ databases">
        <authorList>
            <person name="de Groot N.N."/>
        </authorList>
    </citation>
    <scope>NUCLEOTIDE SEQUENCE [LARGE SCALE GENOMIC DNA]</scope>
    <source>
        <strain evidence="2 3">DSM 2698</strain>
    </source>
</reference>
<organism evidence="2 3">
    <name type="scientific">Afifella marina DSM 2698</name>
    <dbReference type="NCBI Taxonomy" id="1120955"/>
    <lineage>
        <taxon>Bacteria</taxon>
        <taxon>Pseudomonadati</taxon>
        <taxon>Pseudomonadota</taxon>
        <taxon>Alphaproteobacteria</taxon>
        <taxon>Hyphomicrobiales</taxon>
        <taxon>Afifellaceae</taxon>
        <taxon>Afifella</taxon>
    </lineage>
</organism>
<accession>A0A1G5MJY2</accession>
<keyword evidence="3" id="KW-1185">Reference proteome</keyword>
<keyword evidence="1" id="KW-0472">Membrane</keyword>
<feature type="transmembrane region" description="Helical" evidence="1">
    <location>
        <begin position="197"/>
        <end position="219"/>
    </location>
</feature>
<dbReference type="AlphaFoldDB" id="A0A1G5MJY2"/>
<keyword evidence="1" id="KW-1133">Transmembrane helix</keyword>
<feature type="transmembrane region" description="Helical" evidence="1">
    <location>
        <begin position="140"/>
        <end position="159"/>
    </location>
</feature>
<protein>
    <submittedName>
        <fullName evidence="2">Uncharacterized protein</fullName>
    </submittedName>
</protein>
<proteinExistence type="predicted"/>
<evidence type="ECO:0000313" key="3">
    <source>
        <dbReference type="Proteomes" id="UP000199347"/>
    </source>
</evidence>
<sequence length="234" mass="27090">MAVLIEVSGGTSEGFLIDEKEIRRIIDIVIEKLAYQDDLRFRLKYKLANGAILEPDKIDNLFNEENIGTKKIISIGLYWFGDAEEERGEIEFINLHHDEDAGKSIRYKFIGTNRDALFVLSSELDERIKKVSVIKLKKQYIQLVVLIIMLIASWVPIVLMDEPAKYKSIADSFLMRDNITPRNIIEFMKETKSSVPAFIQFYPVVMVFFCGFLSCIWIYSQQVIPSIQFFDRGK</sequence>
<dbReference type="Proteomes" id="UP000199347">
    <property type="component" value="Unassembled WGS sequence"/>
</dbReference>
<keyword evidence="1" id="KW-0812">Transmembrane</keyword>
<gene>
    <name evidence="2" type="ORF">SAMN03080610_00727</name>
</gene>
<evidence type="ECO:0000256" key="1">
    <source>
        <dbReference type="SAM" id="Phobius"/>
    </source>
</evidence>